<dbReference type="InterPro" id="IPR009014">
    <property type="entry name" value="Transketo_C/PFOR_II"/>
</dbReference>
<dbReference type="InterPro" id="IPR033248">
    <property type="entry name" value="Transketolase_C"/>
</dbReference>
<dbReference type="GO" id="GO:0046872">
    <property type="term" value="F:metal ion binding"/>
    <property type="evidence" value="ECO:0007669"/>
    <property type="project" value="UniProtKB-KW"/>
</dbReference>
<dbReference type="FunFam" id="3.40.50.970:FF:000028">
    <property type="entry name" value="Transketolase isoform 1"/>
    <property type="match status" value="1"/>
</dbReference>
<evidence type="ECO:0000256" key="9">
    <source>
        <dbReference type="ARBA" id="ARBA00022679"/>
    </source>
</evidence>
<evidence type="ECO:0000256" key="2">
    <source>
        <dbReference type="ARBA" id="ARBA00001936"/>
    </source>
</evidence>
<sequence length="626" mass="68071">MANYHKPEARTVQELKDIANKLRVHAITATNTSKSGHPTSCSSMAEAMSVLFFHVMRYKLSSPRDPSSDRFILSKGHAAPILYAAWAEAGLFPVSDLQNLRKIDSDLEGHPTPRLNFVDVGTGSLGQGLSVACGMAYVGKYFDKASYRVYCLIGDGESAEGSIWEALQFASYYKLDNLCVIVDVNRLGQSEPTSMQHNMDVYWKRLDSFGWNAILVDGHDVEELCKAFHEASSTKTKPTALIAKTYKGKNFPTIEDQENWHGKPLGDKSEVVIQHLNSLIKNTGPLQVAPQKPLKEDAPIVDISGVKLSSPPSYKIGETVATRYAYGTALAKIAANNSRVIALDGDTKNSTYSDRLKKAFPERFIECFIAEQNLVGVAIGATCRNRTIAFVSTFATFFTRAFDQIRMGAISQTNVNFVGSHCGVSIGEDGPSQMGLEDIALFRSIPGSTVFYPSDAVSTERAVELAANTKGICFIRTSRPNTAILYKNDEVLQIGKAKVLKKTENDKVLVIGAGVTLHEAITAANELAKASINVRVLDPFTVKPIDSETIIANAKECGGRILTVEDHYPQGGLGEAVLSAVAEERNITVKKLAVNEVPRSGPATVLLEKYGISAKSIVKAVRDLVK</sequence>
<evidence type="ECO:0000256" key="10">
    <source>
        <dbReference type="ARBA" id="ARBA00022723"/>
    </source>
</evidence>
<keyword evidence="10" id="KW-0479">Metal-binding</keyword>
<keyword evidence="12" id="KW-0460">Magnesium</keyword>
<dbReference type="GO" id="GO:0030976">
    <property type="term" value="F:thiamine pyrophosphate binding"/>
    <property type="evidence" value="ECO:0007669"/>
    <property type="project" value="TreeGrafter"/>
</dbReference>
<dbReference type="OMA" id="ADYMRGS"/>
<comment type="subunit">
    <text evidence="7">Homodimer.</text>
</comment>
<dbReference type="OrthoDB" id="10267175at2759"/>
<dbReference type="GO" id="GO:0004802">
    <property type="term" value="F:transketolase activity"/>
    <property type="evidence" value="ECO:0007669"/>
    <property type="project" value="UniProtKB-EC"/>
</dbReference>
<accession>A0A067R4R5</accession>
<dbReference type="InterPro" id="IPR005475">
    <property type="entry name" value="Transketolase-like_Pyr-bd"/>
</dbReference>
<keyword evidence="16" id="KW-1185">Reference proteome</keyword>
<dbReference type="Proteomes" id="UP000027135">
    <property type="component" value="Unassembled WGS sequence"/>
</dbReference>
<evidence type="ECO:0000313" key="16">
    <source>
        <dbReference type="Proteomes" id="UP000027135"/>
    </source>
</evidence>
<dbReference type="SMART" id="SM00861">
    <property type="entry name" value="Transket_pyr"/>
    <property type="match status" value="1"/>
</dbReference>
<dbReference type="Pfam" id="PF02780">
    <property type="entry name" value="Transketolase_C"/>
    <property type="match status" value="1"/>
</dbReference>
<dbReference type="SUPFAM" id="SSF52922">
    <property type="entry name" value="TK C-terminal domain-like"/>
    <property type="match status" value="1"/>
</dbReference>
<organism evidence="15 16">
    <name type="scientific">Zootermopsis nevadensis</name>
    <name type="common">Dampwood termite</name>
    <dbReference type="NCBI Taxonomy" id="136037"/>
    <lineage>
        <taxon>Eukaryota</taxon>
        <taxon>Metazoa</taxon>
        <taxon>Ecdysozoa</taxon>
        <taxon>Arthropoda</taxon>
        <taxon>Hexapoda</taxon>
        <taxon>Insecta</taxon>
        <taxon>Pterygota</taxon>
        <taxon>Neoptera</taxon>
        <taxon>Polyneoptera</taxon>
        <taxon>Dictyoptera</taxon>
        <taxon>Blattodea</taxon>
        <taxon>Blattoidea</taxon>
        <taxon>Termitoidae</taxon>
        <taxon>Termopsidae</taxon>
        <taxon>Zootermopsis</taxon>
    </lineage>
</organism>
<evidence type="ECO:0000256" key="12">
    <source>
        <dbReference type="ARBA" id="ARBA00022842"/>
    </source>
</evidence>
<gene>
    <name evidence="15" type="ORF">L798_07652</name>
</gene>
<evidence type="ECO:0000256" key="8">
    <source>
        <dbReference type="ARBA" id="ARBA00013152"/>
    </source>
</evidence>
<dbReference type="InterPro" id="IPR005474">
    <property type="entry name" value="Transketolase_N"/>
</dbReference>
<evidence type="ECO:0000256" key="11">
    <source>
        <dbReference type="ARBA" id="ARBA00022837"/>
    </source>
</evidence>
<evidence type="ECO:0000256" key="7">
    <source>
        <dbReference type="ARBA" id="ARBA00011738"/>
    </source>
</evidence>
<comment type="cofactor">
    <cofactor evidence="1">
        <name>Ca(2+)</name>
        <dbReference type="ChEBI" id="CHEBI:29108"/>
    </cofactor>
</comment>
<evidence type="ECO:0000256" key="5">
    <source>
        <dbReference type="ARBA" id="ARBA00001964"/>
    </source>
</evidence>
<dbReference type="Pfam" id="PF00456">
    <property type="entry name" value="Transketolase_N"/>
    <property type="match status" value="1"/>
</dbReference>
<dbReference type="SUPFAM" id="SSF52518">
    <property type="entry name" value="Thiamin diphosphate-binding fold (THDP-binding)"/>
    <property type="match status" value="2"/>
</dbReference>
<feature type="domain" description="Transketolase-like pyrimidine-binding" evidence="14">
    <location>
        <begin position="320"/>
        <end position="484"/>
    </location>
</feature>
<dbReference type="eggNOG" id="KOG0523">
    <property type="taxonomic scope" value="Eukaryota"/>
</dbReference>
<comment type="cofactor">
    <cofactor evidence="5">
        <name>thiamine diphosphate</name>
        <dbReference type="ChEBI" id="CHEBI:58937"/>
    </cofactor>
</comment>
<keyword evidence="11" id="KW-0106">Calcium</keyword>
<keyword evidence="13" id="KW-0786">Thiamine pyrophosphate</keyword>
<dbReference type="PANTHER" id="PTHR43195:SF1">
    <property type="entry name" value="FI06132P-RELATED"/>
    <property type="match status" value="1"/>
</dbReference>
<comment type="cofactor">
    <cofactor evidence="3">
        <name>Co(2+)</name>
        <dbReference type="ChEBI" id="CHEBI:48828"/>
    </cofactor>
</comment>
<dbReference type="NCBIfam" id="NF004559">
    <property type="entry name" value="PRK05899.2-5"/>
    <property type="match status" value="1"/>
</dbReference>
<dbReference type="CDD" id="cd07033">
    <property type="entry name" value="TPP_PYR_DXS_TK_like"/>
    <property type="match status" value="1"/>
</dbReference>
<evidence type="ECO:0000256" key="4">
    <source>
        <dbReference type="ARBA" id="ARBA00001946"/>
    </source>
</evidence>
<dbReference type="Gene3D" id="3.40.50.920">
    <property type="match status" value="1"/>
</dbReference>
<comment type="cofactor">
    <cofactor evidence="2">
        <name>Mn(2+)</name>
        <dbReference type="ChEBI" id="CHEBI:29035"/>
    </cofactor>
</comment>
<dbReference type="EMBL" id="KK852702">
    <property type="protein sequence ID" value="KDR18110.1"/>
    <property type="molecule type" value="Genomic_DNA"/>
</dbReference>
<evidence type="ECO:0000256" key="1">
    <source>
        <dbReference type="ARBA" id="ARBA00001913"/>
    </source>
</evidence>
<name>A0A067R4R5_ZOONE</name>
<dbReference type="PROSITE" id="PS00802">
    <property type="entry name" value="TRANSKETOLASE_2"/>
    <property type="match status" value="1"/>
</dbReference>
<dbReference type="STRING" id="136037.A0A067R4R5"/>
<dbReference type="InterPro" id="IPR051424">
    <property type="entry name" value="Transketolase-like"/>
</dbReference>
<dbReference type="PANTHER" id="PTHR43195">
    <property type="entry name" value="TRANSKETOLASE"/>
    <property type="match status" value="1"/>
</dbReference>
<dbReference type="InterPro" id="IPR029061">
    <property type="entry name" value="THDP-binding"/>
</dbReference>
<dbReference type="Pfam" id="PF02779">
    <property type="entry name" value="Transket_pyr"/>
    <property type="match status" value="1"/>
</dbReference>
<dbReference type="GO" id="GO:0005737">
    <property type="term" value="C:cytoplasm"/>
    <property type="evidence" value="ECO:0007669"/>
    <property type="project" value="UniProtKB-ARBA"/>
</dbReference>
<dbReference type="InParanoid" id="A0A067R4R5"/>
<evidence type="ECO:0000256" key="6">
    <source>
        <dbReference type="ARBA" id="ARBA00007131"/>
    </source>
</evidence>
<evidence type="ECO:0000256" key="3">
    <source>
        <dbReference type="ARBA" id="ARBA00001941"/>
    </source>
</evidence>
<dbReference type="InterPro" id="IPR020826">
    <property type="entry name" value="Transketolase_BS"/>
</dbReference>
<evidence type="ECO:0000313" key="15">
    <source>
        <dbReference type="EMBL" id="KDR18110.1"/>
    </source>
</evidence>
<dbReference type="CDD" id="cd02012">
    <property type="entry name" value="TPP_TK"/>
    <property type="match status" value="1"/>
</dbReference>
<dbReference type="Gene3D" id="3.40.50.970">
    <property type="match status" value="2"/>
</dbReference>
<comment type="cofactor">
    <cofactor evidence="4">
        <name>Mg(2+)</name>
        <dbReference type="ChEBI" id="CHEBI:18420"/>
    </cofactor>
</comment>
<comment type="similarity">
    <text evidence="6">Belongs to the transketolase family.</text>
</comment>
<protein>
    <recommendedName>
        <fullName evidence="8">transketolase</fullName>
        <ecNumber evidence="8">2.2.1.1</ecNumber>
    </recommendedName>
</protein>
<dbReference type="EC" id="2.2.1.1" evidence="8"/>
<evidence type="ECO:0000256" key="13">
    <source>
        <dbReference type="ARBA" id="ARBA00023052"/>
    </source>
</evidence>
<proteinExistence type="inferred from homology"/>
<dbReference type="AlphaFoldDB" id="A0A067R4R5"/>
<evidence type="ECO:0000259" key="14">
    <source>
        <dbReference type="SMART" id="SM00861"/>
    </source>
</evidence>
<dbReference type="FunCoup" id="A0A067R4R5">
    <property type="interactions" value="495"/>
</dbReference>
<reference evidence="15 16" key="1">
    <citation type="journal article" date="2014" name="Nat. Commun.">
        <title>Molecular traces of alternative social organization in a termite genome.</title>
        <authorList>
            <person name="Terrapon N."/>
            <person name="Li C."/>
            <person name="Robertson H.M."/>
            <person name="Ji L."/>
            <person name="Meng X."/>
            <person name="Booth W."/>
            <person name="Chen Z."/>
            <person name="Childers C.P."/>
            <person name="Glastad K.M."/>
            <person name="Gokhale K."/>
            <person name="Gowin J."/>
            <person name="Gronenberg W."/>
            <person name="Hermansen R.A."/>
            <person name="Hu H."/>
            <person name="Hunt B.G."/>
            <person name="Huylmans A.K."/>
            <person name="Khalil S.M."/>
            <person name="Mitchell R.D."/>
            <person name="Munoz-Torres M.C."/>
            <person name="Mustard J.A."/>
            <person name="Pan H."/>
            <person name="Reese J.T."/>
            <person name="Scharf M.E."/>
            <person name="Sun F."/>
            <person name="Vogel H."/>
            <person name="Xiao J."/>
            <person name="Yang W."/>
            <person name="Yang Z."/>
            <person name="Yang Z."/>
            <person name="Zhou J."/>
            <person name="Zhu J."/>
            <person name="Brent C.S."/>
            <person name="Elsik C.G."/>
            <person name="Goodisman M.A."/>
            <person name="Liberles D.A."/>
            <person name="Roe R.M."/>
            <person name="Vargo E.L."/>
            <person name="Vilcinskas A."/>
            <person name="Wang J."/>
            <person name="Bornberg-Bauer E."/>
            <person name="Korb J."/>
            <person name="Zhang G."/>
            <person name="Liebig J."/>
        </authorList>
    </citation>
    <scope>NUCLEOTIDE SEQUENCE [LARGE SCALE GENOMIC DNA]</scope>
    <source>
        <tissue evidence="15">Whole organism</tissue>
    </source>
</reference>
<dbReference type="FunFam" id="3.40.50.970:FF:000033">
    <property type="entry name" value="Transketolase isoform 1"/>
    <property type="match status" value="1"/>
</dbReference>
<keyword evidence="9" id="KW-0808">Transferase</keyword>